<dbReference type="InterPro" id="IPR036286">
    <property type="entry name" value="LexA/Signal_pep-like_sf"/>
</dbReference>
<keyword evidence="3" id="KW-1185">Reference proteome</keyword>
<dbReference type="InterPro" id="IPR015927">
    <property type="entry name" value="Peptidase_S24_S26A/B/C"/>
</dbReference>
<dbReference type="Gene3D" id="2.10.109.10">
    <property type="entry name" value="Umud Fragment, subunit A"/>
    <property type="match status" value="1"/>
</dbReference>
<feature type="domain" description="Peptidase S24/S26A/S26B/S26C" evidence="1">
    <location>
        <begin position="2"/>
        <end position="112"/>
    </location>
</feature>
<dbReference type="EMBL" id="JADOBI010000002">
    <property type="protein sequence ID" value="MBF7978658.1"/>
    <property type="molecule type" value="Genomic_DNA"/>
</dbReference>
<organism evidence="2 3">
    <name type="scientific">Rahnella laticis</name>
    <dbReference type="NCBI Taxonomy" id="2787622"/>
    <lineage>
        <taxon>Bacteria</taxon>
        <taxon>Pseudomonadati</taxon>
        <taxon>Pseudomonadota</taxon>
        <taxon>Gammaproteobacteria</taxon>
        <taxon>Enterobacterales</taxon>
        <taxon>Yersiniaceae</taxon>
        <taxon>Rahnella</taxon>
    </lineage>
</organism>
<sequence length="130" mass="14218">MGFPSPAGDYIEKSVTPNEACKWFSRPGQYLMCAGDTSWRAGIKKDAILVVDAARKPQEGSIVIATVCGEFCMKRMRLHPTLSLQSLDQPDMETLIKGGDLEGEETIIVGVVTHIINDATTDEFDDIPCI</sequence>
<dbReference type="Pfam" id="PF00717">
    <property type="entry name" value="Peptidase_S24"/>
    <property type="match status" value="1"/>
</dbReference>
<evidence type="ECO:0000313" key="3">
    <source>
        <dbReference type="Proteomes" id="UP000636811"/>
    </source>
</evidence>
<accession>A0ABS0E0N8</accession>
<gene>
    <name evidence="2" type="ORF">IV433_04450</name>
</gene>
<protein>
    <submittedName>
        <fullName evidence="2">DNA polymerase V</fullName>
    </submittedName>
</protein>
<dbReference type="Proteomes" id="UP000636811">
    <property type="component" value="Unassembled WGS sequence"/>
</dbReference>
<evidence type="ECO:0000259" key="1">
    <source>
        <dbReference type="Pfam" id="PF00717"/>
    </source>
</evidence>
<comment type="caution">
    <text evidence="2">The sequence shown here is derived from an EMBL/GenBank/DDBJ whole genome shotgun (WGS) entry which is preliminary data.</text>
</comment>
<reference evidence="2 3" key="1">
    <citation type="submission" date="2020-11" db="EMBL/GenBank/DDBJ databases">
        <title>Taxonomic investigation of Rahnella strains.</title>
        <authorList>
            <person name="Lee S.D."/>
        </authorList>
    </citation>
    <scope>NUCLEOTIDE SEQUENCE [LARGE SCALE GENOMIC DNA]</scope>
    <source>
        <strain evidence="2 3">SAP-17</strain>
    </source>
</reference>
<evidence type="ECO:0000313" key="2">
    <source>
        <dbReference type="EMBL" id="MBF7978658.1"/>
    </source>
</evidence>
<dbReference type="RefSeq" id="WP_195813185.1">
    <property type="nucleotide sequence ID" value="NZ_JADOBI010000002.1"/>
</dbReference>
<dbReference type="SUPFAM" id="SSF51306">
    <property type="entry name" value="LexA/Signal peptidase"/>
    <property type="match status" value="1"/>
</dbReference>
<proteinExistence type="predicted"/>
<name>A0ABS0E0N8_9GAMM</name>